<keyword evidence="5" id="KW-1185">Reference proteome</keyword>
<name>A0A7D4UM90_9SPHI</name>
<protein>
    <recommendedName>
        <fullName evidence="6">Adhesin domain-containing protein</fullName>
    </recommendedName>
</protein>
<dbReference type="AlphaFoldDB" id="A0A7D4UM90"/>
<gene>
    <name evidence="4" type="ORF">HQ865_24160</name>
</gene>
<accession>A0A7D4UM90</accession>
<evidence type="ECO:0000256" key="3">
    <source>
        <dbReference type="SAM" id="SignalP"/>
    </source>
</evidence>
<dbReference type="RefSeq" id="WP_173417369.1">
    <property type="nucleotide sequence ID" value="NZ_CP054139.1"/>
</dbReference>
<dbReference type="KEGG" id="mmab:HQ865_24160"/>
<evidence type="ECO:0000313" key="5">
    <source>
        <dbReference type="Proteomes" id="UP000505355"/>
    </source>
</evidence>
<feature type="compositionally biased region" description="Low complexity" evidence="2">
    <location>
        <begin position="27"/>
        <end position="44"/>
    </location>
</feature>
<evidence type="ECO:0000256" key="1">
    <source>
        <dbReference type="SAM" id="Coils"/>
    </source>
</evidence>
<evidence type="ECO:0000313" key="4">
    <source>
        <dbReference type="EMBL" id="QKJ32722.1"/>
    </source>
</evidence>
<sequence>MKSKVYNIAAIAFAGLMAISAPNYAQQSSGTGSSSNSPAPTASAGQNPATTVYSLATPSAIYSTNGSIAHIAPLSAYTFNDLGMLQDSTYRKKMQKLQEQMSALQKEMSSLRGEEMKKAMAERSKLFAENFKKMDLKFDEKFKTLGKLHLNFERSDADFEKKVQSGEYKMKTKAYTKSYNVDANDKLQVENRYGKVVVNTWNKNEVKVDVEIKAYANEDDEAQKLLDLVKINDSKDANGVNFKTQIGDENTKNTWWGTMTTNGKTTVRKTVVNYTVYMPAKNALTIANSYGAIVLPELSGKLDIKNSFGSLTTKALTNPANVINIRYGDANIESLTSADVKLAYGSLDLQSADKLNAEFSYSPAKIGTISTSGNITVRSGDGVQITNLGKNLKTLQVNAQYAPVKLSSLTNDNADFDVTVRYGAFTYNNGVNVTSKSPGEDDRRWTTTQTYKGHIGKGNSDKVIVIKSNYSSVKFDQ</sequence>
<feature type="coiled-coil region" evidence="1">
    <location>
        <begin position="87"/>
        <end position="114"/>
    </location>
</feature>
<feature type="chain" id="PRO_5029018445" description="Adhesin domain-containing protein" evidence="3">
    <location>
        <begin position="26"/>
        <end position="477"/>
    </location>
</feature>
<evidence type="ECO:0008006" key="6">
    <source>
        <dbReference type="Google" id="ProtNLM"/>
    </source>
</evidence>
<dbReference type="Proteomes" id="UP000505355">
    <property type="component" value="Chromosome"/>
</dbReference>
<reference evidence="4 5" key="1">
    <citation type="submission" date="2020-05" db="EMBL/GenBank/DDBJ databases">
        <title>Mucilaginibacter mali sp. nov.</title>
        <authorList>
            <person name="Kim H.S."/>
            <person name="Lee K.C."/>
            <person name="Suh M.K."/>
            <person name="Kim J.-S."/>
            <person name="Han K.-I."/>
            <person name="Eom M.K."/>
            <person name="Shin Y.K."/>
            <person name="Lee J.-S."/>
        </authorList>
    </citation>
    <scope>NUCLEOTIDE SEQUENCE [LARGE SCALE GENOMIC DNA]</scope>
    <source>
        <strain evidence="4 5">G2-14</strain>
    </source>
</reference>
<keyword evidence="1" id="KW-0175">Coiled coil</keyword>
<feature type="signal peptide" evidence="3">
    <location>
        <begin position="1"/>
        <end position="25"/>
    </location>
</feature>
<evidence type="ECO:0000256" key="2">
    <source>
        <dbReference type="SAM" id="MobiDB-lite"/>
    </source>
</evidence>
<organism evidence="4 5">
    <name type="scientific">Mucilaginibacter mali</name>
    <dbReference type="NCBI Taxonomy" id="2740462"/>
    <lineage>
        <taxon>Bacteria</taxon>
        <taxon>Pseudomonadati</taxon>
        <taxon>Bacteroidota</taxon>
        <taxon>Sphingobacteriia</taxon>
        <taxon>Sphingobacteriales</taxon>
        <taxon>Sphingobacteriaceae</taxon>
        <taxon>Mucilaginibacter</taxon>
    </lineage>
</organism>
<feature type="region of interest" description="Disordered" evidence="2">
    <location>
        <begin position="27"/>
        <end position="47"/>
    </location>
</feature>
<dbReference type="EMBL" id="CP054139">
    <property type="protein sequence ID" value="QKJ32722.1"/>
    <property type="molecule type" value="Genomic_DNA"/>
</dbReference>
<keyword evidence="3" id="KW-0732">Signal</keyword>
<proteinExistence type="predicted"/>